<evidence type="ECO:0000313" key="4">
    <source>
        <dbReference type="Proteomes" id="UP000770330"/>
    </source>
</evidence>
<organism evidence="3 4">
    <name type="scientific">Rothia mucilaginosa</name>
    <dbReference type="NCBI Taxonomy" id="43675"/>
    <lineage>
        <taxon>Bacteria</taxon>
        <taxon>Bacillati</taxon>
        <taxon>Actinomycetota</taxon>
        <taxon>Actinomycetes</taxon>
        <taxon>Micrococcales</taxon>
        <taxon>Micrococcaceae</taxon>
        <taxon>Rothia</taxon>
    </lineage>
</organism>
<evidence type="ECO:0000256" key="1">
    <source>
        <dbReference type="SAM" id="MobiDB-lite"/>
    </source>
</evidence>
<keyword evidence="2" id="KW-0812">Transmembrane</keyword>
<evidence type="ECO:0000256" key="2">
    <source>
        <dbReference type="SAM" id="Phobius"/>
    </source>
</evidence>
<name>A0A930KW15_9MICC</name>
<feature type="region of interest" description="Disordered" evidence="1">
    <location>
        <begin position="218"/>
        <end position="265"/>
    </location>
</feature>
<gene>
    <name evidence="3" type="ORF">HXO61_06795</name>
</gene>
<sequence length="265" mass="30488">MSAAEDGALAGLIVALIPGIRIKLGKPTLNKRQKRPILAYIFFWFVTILGFVGMPLIWLSLGRWDAQPGTEEFTVAISGLIFSIVSLGLLGALPLNHCYAFYLELREDCVRWRNWRWKERTFTYPSITFAHVENNGKNGFLRIGSTEMGKRTCSFDPYQFDATILMAQVLYRDDHGRWAEEDGLDVMSVVGMYGSSRDIYAQFYDLCKTKYVVGVTKSERQRRRRRAARNEARRLERQQAREEARREAQKIKKSRKTNEVSDGVS</sequence>
<evidence type="ECO:0000313" key="3">
    <source>
        <dbReference type="EMBL" id="MBF1657621.1"/>
    </source>
</evidence>
<reference evidence="3" key="1">
    <citation type="submission" date="2020-04" db="EMBL/GenBank/DDBJ databases">
        <title>Deep metagenomics examines the oral microbiome during advanced dental caries in children, revealing novel taxa and co-occurrences with host molecules.</title>
        <authorList>
            <person name="Baker J.L."/>
            <person name="Morton J.T."/>
            <person name="Dinis M."/>
            <person name="Alvarez R."/>
            <person name="Tran N.C."/>
            <person name="Knight R."/>
            <person name="Edlund A."/>
        </authorList>
    </citation>
    <scope>NUCLEOTIDE SEQUENCE</scope>
    <source>
        <strain evidence="3">JCVI_39_bin.18</strain>
    </source>
</reference>
<feature type="compositionally biased region" description="Basic and acidic residues" evidence="1">
    <location>
        <begin position="228"/>
        <end position="250"/>
    </location>
</feature>
<feature type="transmembrane region" description="Helical" evidence="2">
    <location>
        <begin position="73"/>
        <end position="93"/>
    </location>
</feature>
<keyword evidence="2" id="KW-0472">Membrane</keyword>
<dbReference type="EMBL" id="JABZXO010000017">
    <property type="protein sequence ID" value="MBF1657621.1"/>
    <property type="molecule type" value="Genomic_DNA"/>
</dbReference>
<dbReference type="RefSeq" id="WP_012904323.1">
    <property type="nucleotide sequence ID" value="NZ_JABZXN010000008.1"/>
</dbReference>
<protein>
    <submittedName>
        <fullName evidence="3">ECF transporter S component</fullName>
    </submittedName>
</protein>
<proteinExistence type="predicted"/>
<feature type="transmembrane region" description="Helical" evidence="2">
    <location>
        <begin position="6"/>
        <end position="25"/>
    </location>
</feature>
<dbReference type="OMA" id="FDATILM"/>
<feature type="transmembrane region" description="Helical" evidence="2">
    <location>
        <begin position="37"/>
        <end position="61"/>
    </location>
</feature>
<keyword evidence="2" id="KW-1133">Transmembrane helix</keyword>
<comment type="caution">
    <text evidence="3">The sequence shown here is derived from an EMBL/GenBank/DDBJ whole genome shotgun (WGS) entry which is preliminary data.</text>
</comment>
<dbReference type="AlphaFoldDB" id="A0A930KW15"/>
<dbReference type="Proteomes" id="UP000770330">
    <property type="component" value="Unassembled WGS sequence"/>
</dbReference>
<accession>A0A930KW15</accession>